<proteinExistence type="predicted"/>
<dbReference type="InterPro" id="IPR036291">
    <property type="entry name" value="NAD(P)-bd_dom_sf"/>
</dbReference>
<dbReference type="OrthoDB" id="9974981at2759"/>
<reference evidence="1" key="1">
    <citation type="journal article" date="2021" name="Genome Biol. Evol.">
        <title>The assembled and annotated genome of the fairy-ring fungus Marasmius oreades.</title>
        <authorList>
            <person name="Hiltunen M."/>
            <person name="Ament-Velasquez S.L."/>
            <person name="Johannesson H."/>
        </authorList>
    </citation>
    <scope>NUCLEOTIDE SEQUENCE</scope>
    <source>
        <strain evidence="1">03SP1</strain>
    </source>
</reference>
<evidence type="ECO:0000313" key="1">
    <source>
        <dbReference type="EMBL" id="KAG7087760.1"/>
    </source>
</evidence>
<dbReference type="SUPFAM" id="SSF51735">
    <property type="entry name" value="NAD(P)-binding Rossmann-fold domains"/>
    <property type="match status" value="1"/>
</dbReference>
<dbReference type="Gene3D" id="3.90.25.10">
    <property type="entry name" value="UDP-galactose 4-epimerase, domain 1"/>
    <property type="match status" value="1"/>
</dbReference>
<dbReference type="Gene3D" id="3.40.50.720">
    <property type="entry name" value="NAD(P)-binding Rossmann-like Domain"/>
    <property type="match status" value="2"/>
</dbReference>
<name>A0A9P7RR39_9AGAR</name>
<sequence>MTTALKSPLPLPSLIRECLDWKALIISGDVVNDTEETLEGYLKTNNVDVVVLTTIPLQPGEQNKIILAAKKADVKRVVPSDFGPWLGWKIEGRTSEIDVISNRVFPQQSRSVNCLPPTLGAEGWGIRMEIPYTRVHQNPWNPLHLIHIGTWVYMLFPAPHSAKDHLQMVFYGSGSVKTAYTALERGVEEFVKRIITDDRTLNKAVMTYDGECMLTAAWKVGDELCGEKFGESGLCEALKRRNGI</sequence>
<dbReference type="Proteomes" id="UP001049176">
    <property type="component" value="Chromosome 9"/>
</dbReference>
<dbReference type="KEGG" id="more:E1B28_013701"/>
<keyword evidence="2" id="KW-1185">Reference proteome</keyword>
<dbReference type="AlphaFoldDB" id="A0A9P7RR39"/>
<gene>
    <name evidence="1" type="ORF">E1B28_013701</name>
</gene>
<organism evidence="1 2">
    <name type="scientific">Marasmius oreades</name>
    <name type="common">fairy-ring Marasmius</name>
    <dbReference type="NCBI Taxonomy" id="181124"/>
    <lineage>
        <taxon>Eukaryota</taxon>
        <taxon>Fungi</taxon>
        <taxon>Dikarya</taxon>
        <taxon>Basidiomycota</taxon>
        <taxon>Agaricomycotina</taxon>
        <taxon>Agaricomycetes</taxon>
        <taxon>Agaricomycetidae</taxon>
        <taxon>Agaricales</taxon>
        <taxon>Marasmiineae</taxon>
        <taxon>Marasmiaceae</taxon>
        <taxon>Marasmius</taxon>
    </lineage>
</organism>
<dbReference type="GeneID" id="66082776"/>
<evidence type="ECO:0000313" key="2">
    <source>
        <dbReference type="Proteomes" id="UP001049176"/>
    </source>
</evidence>
<comment type="caution">
    <text evidence="1">The sequence shown here is derived from an EMBL/GenBank/DDBJ whole genome shotgun (WGS) entry which is preliminary data.</text>
</comment>
<evidence type="ECO:0008006" key="3">
    <source>
        <dbReference type="Google" id="ProtNLM"/>
    </source>
</evidence>
<dbReference type="EMBL" id="CM032189">
    <property type="protein sequence ID" value="KAG7087760.1"/>
    <property type="molecule type" value="Genomic_DNA"/>
</dbReference>
<protein>
    <recommendedName>
        <fullName evidence="3">NmrA-like domain-containing protein</fullName>
    </recommendedName>
</protein>
<dbReference type="RefSeq" id="XP_043004231.1">
    <property type="nucleotide sequence ID" value="XM_043158876.1"/>
</dbReference>
<accession>A0A9P7RR39</accession>